<dbReference type="Proteomes" id="UP001144280">
    <property type="component" value="Unassembled WGS sequence"/>
</dbReference>
<feature type="transmembrane region" description="Helical" evidence="1">
    <location>
        <begin position="20"/>
        <end position="38"/>
    </location>
</feature>
<keyword evidence="3" id="KW-1185">Reference proteome</keyword>
<feature type="transmembrane region" description="Helical" evidence="1">
    <location>
        <begin position="157"/>
        <end position="177"/>
    </location>
</feature>
<keyword evidence="1" id="KW-0812">Transmembrane</keyword>
<comment type="caution">
    <text evidence="2">The sequence shown here is derived from an EMBL/GenBank/DDBJ whole genome shotgun (WGS) entry which is preliminary data.</text>
</comment>
<name>A0ABQ5R7J8_9ACTN</name>
<keyword evidence="1" id="KW-0472">Membrane</keyword>
<dbReference type="InterPro" id="IPR026467">
    <property type="entry name" value="Ser/Gly_Cys_C_dom"/>
</dbReference>
<evidence type="ECO:0000256" key="1">
    <source>
        <dbReference type="SAM" id="Phobius"/>
    </source>
</evidence>
<evidence type="ECO:0000313" key="2">
    <source>
        <dbReference type="EMBL" id="GLI01857.1"/>
    </source>
</evidence>
<evidence type="ECO:0000313" key="3">
    <source>
        <dbReference type="Proteomes" id="UP001144280"/>
    </source>
</evidence>
<dbReference type="EMBL" id="BSDI01000051">
    <property type="protein sequence ID" value="GLI01857.1"/>
    <property type="molecule type" value="Genomic_DNA"/>
</dbReference>
<gene>
    <name evidence="2" type="ORF">Pa4123_71340</name>
</gene>
<dbReference type="RefSeq" id="WP_281903234.1">
    <property type="nucleotide sequence ID" value="NZ_BSDI01000051.1"/>
</dbReference>
<protein>
    <recommendedName>
        <fullName evidence="4">TIGR04222 domain-containing membrane protein</fullName>
    </recommendedName>
</protein>
<dbReference type="NCBIfam" id="TIGR04222">
    <property type="entry name" value="near_uncomplex"/>
    <property type="match status" value="1"/>
</dbReference>
<keyword evidence="1" id="KW-1133">Transmembrane helix</keyword>
<reference evidence="2" key="1">
    <citation type="submission" date="2022-12" db="EMBL/GenBank/DDBJ databases">
        <title>New Phytohabitans aurantiacus sp. RD004123 nov., an actinomycete isolated from soil.</title>
        <authorList>
            <person name="Triningsih D.W."/>
            <person name="Harunari E."/>
            <person name="Igarashi Y."/>
        </authorList>
    </citation>
    <scope>NUCLEOTIDE SEQUENCE</scope>
    <source>
        <strain evidence="2">RD004123</strain>
    </source>
</reference>
<accession>A0ABQ5R7J8</accession>
<feature type="transmembrane region" description="Helical" evidence="1">
    <location>
        <begin position="183"/>
        <end position="201"/>
    </location>
</feature>
<evidence type="ECO:0008006" key="4">
    <source>
        <dbReference type="Google" id="ProtNLM"/>
    </source>
</evidence>
<proteinExistence type="predicted"/>
<sequence>MTGSLLAADADTWGISGPTFLTAFVAVAAGLVAVALLYRRTLYIGADEGVTLAGDLTAEQVAYLQGGDKLAMWAAVGRLRSVESITVTARGKLATTGTPPPSPTPLEWAVHQAASQGARPRELPVQPEVASALHRLRDELERTGLALPEEARTRARVVPVVMLGLLALGVVRLFAGLANDRPVLLLVAVLAVLTPVTLVLLRVPRTGKAAAAALEHLRVRHKHLAPINQPAYATYGAAALAMGVALYGTATLWHADPAFAQEAEIEEQYAAAGGGYYPGGATAGGDGGGSSGGDGGGGGCGGGGCGGGCGG</sequence>
<organism evidence="2 3">
    <name type="scientific">Phytohabitans aurantiacus</name>
    <dbReference type="NCBI Taxonomy" id="3016789"/>
    <lineage>
        <taxon>Bacteria</taxon>
        <taxon>Bacillati</taxon>
        <taxon>Actinomycetota</taxon>
        <taxon>Actinomycetes</taxon>
        <taxon>Micromonosporales</taxon>
        <taxon>Micromonosporaceae</taxon>
    </lineage>
</organism>